<dbReference type="InterPro" id="IPR058678">
    <property type="entry name" value="ARM_PUB"/>
</dbReference>
<evidence type="ECO:0000313" key="12">
    <source>
        <dbReference type="Proteomes" id="UP001454036"/>
    </source>
</evidence>
<feature type="repeat" description="ARM" evidence="8">
    <location>
        <begin position="642"/>
        <end position="683"/>
    </location>
</feature>
<keyword evidence="11" id="KW-0436">Ligase</keyword>
<feature type="repeat" description="ARM" evidence="8">
    <location>
        <begin position="601"/>
        <end position="643"/>
    </location>
</feature>
<evidence type="ECO:0000256" key="8">
    <source>
        <dbReference type="PROSITE-ProRule" id="PRU00259"/>
    </source>
</evidence>
<dbReference type="InterPro" id="IPR045210">
    <property type="entry name" value="RING-Ubox_PUB"/>
</dbReference>
<evidence type="ECO:0000313" key="11">
    <source>
        <dbReference type="EMBL" id="GAA0161821.1"/>
    </source>
</evidence>
<evidence type="ECO:0000256" key="3">
    <source>
        <dbReference type="ARBA" id="ARBA00004906"/>
    </source>
</evidence>
<keyword evidence="6" id="KW-0677">Repeat</keyword>
<name>A0AAV3QF10_LITER</name>
<dbReference type="FunFam" id="1.25.10.10:FF:000082">
    <property type="entry name" value="RING-type E3 ubiquitin transferase"/>
    <property type="match status" value="1"/>
</dbReference>
<dbReference type="InterPro" id="IPR003613">
    <property type="entry name" value="Ubox_domain"/>
</dbReference>
<comment type="catalytic activity">
    <reaction evidence="1">
        <text>S-ubiquitinyl-[E2 ubiquitin-conjugating enzyme]-L-cysteine + [acceptor protein]-L-lysine = [E2 ubiquitin-conjugating enzyme]-L-cysteine + N(6)-ubiquitinyl-[acceptor protein]-L-lysine.</text>
        <dbReference type="EC" id="2.3.2.27"/>
    </reaction>
</comment>
<dbReference type="Pfam" id="PF04564">
    <property type="entry name" value="U-box"/>
    <property type="match status" value="1"/>
</dbReference>
<dbReference type="AlphaFoldDB" id="A0AAV3QF10"/>
<dbReference type="GO" id="GO:0061630">
    <property type="term" value="F:ubiquitin protein ligase activity"/>
    <property type="evidence" value="ECO:0007669"/>
    <property type="project" value="UniProtKB-EC"/>
</dbReference>
<dbReference type="Pfam" id="PF25598">
    <property type="entry name" value="ARM_PUB"/>
    <property type="match status" value="1"/>
</dbReference>
<dbReference type="SMART" id="SM00185">
    <property type="entry name" value="ARM"/>
    <property type="match status" value="6"/>
</dbReference>
<comment type="function">
    <text evidence="2">Functions as an E3 ubiquitin ligase.</text>
</comment>
<dbReference type="SUPFAM" id="SSF48371">
    <property type="entry name" value="ARM repeat"/>
    <property type="match status" value="1"/>
</dbReference>
<organism evidence="11 12">
    <name type="scientific">Lithospermum erythrorhizon</name>
    <name type="common">Purple gromwell</name>
    <name type="synonym">Lithospermum officinale var. erythrorhizon</name>
    <dbReference type="NCBI Taxonomy" id="34254"/>
    <lineage>
        <taxon>Eukaryota</taxon>
        <taxon>Viridiplantae</taxon>
        <taxon>Streptophyta</taxon>
        <taxon>Embryophyta</taxon>
        <taxon>Tracheophyta</taxon>
        <taxon>Spermatophyta</taxon>
        <taxon>Magnoliopsida</taxon>
        <taxon>eudicotyledons</taxon>
        <taxon>Gunneridae</taxon>
        <taxon>Pentapetalae</taxon>
        <taxon>asterids</taxon>
        <taxon>lamiids</taxon>
        <taxon>Boraginales</taxon>
        <taxon>Boraginaceae</taxon>
        <taxon>Boraginoideae</taxon>
        <taxon>Lithospermeae</taxon>
        <taxon>Lithospermum</taxon>
    </lineage>
</organism>
<accession>A0AAV3QF10</accession>
<keyword evidence="7" id="KW-0833">Ubl conjugation pathway</keyword>
<evidence type="ECO:0000256" key="6">
    <source>
        <dbReference type="ARBA" id="ARBA00022737"/>
    </source>
</evidence>
<dbReference type="PANTHER" id="PTHR23315">
    <property type="entry name" value="U BOX DOMAIN-CONTAINING"/>
    <property type="match status" value="1"/>
</dbReference>
<dbReference type="Gene3D" id="3.30.40.10">
    <property type="entry name" value="Zinc/RING finger domain, C3HC4 (zinc finger)"/>
    <property type="match status" value="1"/>
</dbReference>
<dbReference type="InterPro" id="IPR011989">
    <property type="entry name" value="ARM-like"/>
</dbReference>
<dbReference type="EMBL" id="BAABME010004286">
    <property type="protein sequence ID" value="GAA0161821.1"/>
    <property type="molecule type" value="Genomic_DNA"/>
</dbReference>
<evidence type="ECO:0000256" key="2">
    <source>
        <dbReference type="ARBA" id="ARBA00003861"/>
    </source>
</evidence>
<dbReference type="EC" id="2.3.2.27" evidence="4"/>
<keyword evidence="5" id="KW-0808">Transferase</keyword>
<dbReference type="InterPro" id="IPR057314">
    <property type="entry name" value="PUB2-4-like_N"/>
</dbReference>
<dbReference type="Gene3D" id="1.25.10.10">
    <property type="entry name" value="Leucine-rich Repeat Variant"/>
    <property type="match status" value="1"/>
</dbReference>
<feature type="domain" description="U-box" evidence="10">
    <location>
        <begin position="232"/>
        <end position="306"/>
    </location>
</feature>
<dbReference type="CDD" id="cd16664">
    <property type="entry name" value="RING-Ubox_PUB"/>
    <property type="match status" value="1"/>
</dbReference>
<evidence type="ECO:0000259" key="10">
    <source>
        <dbReference type="PROSITE" id="PS51698"/>
    </source>
</evidence>
<dbReference type="Pfam" id="PF25240">
    <property type="entry name" value="PUB2_N"/>
    <property type="match status" value="1"/>
</dbReference>
<dbReference type="PROSITE" id="PS50176">
    <property type="entry name" value="ARM_REPEAT"/>
    <property type="match status" value="2"/>
</dbReference>
<dbReference type="SUPFAM" id="SSF57850">
    <property type="entry name" value="RING/U-box"/>
    <property type="match status" value="1"/>
</dbReference>
<reference evidence="11 12" key="1">
    <citation type="submission" date="2024-01" db="EMBL/GenBank/DDBJ databases">
        <title>The complete chloroplast genome sequence of Lithospermum erythrorhizon: insights into the phylogenetic relationship among Boraginaceae species and the maternal lineages of purple gromwells.</title>
        <authorList>
            <person name="Okada T."/>
            <person name="Watanabe K."/>
        </authorList>
    </citation>
    <scope>NUCLEOTIDE SEQUENCE [LARGE SCALE GENOMIC DNA]</scope>
</reference>
<dbReference type="Proteomes" id="UP001454036">
    <property type="component" value="Unassembled WGS sequence"/>
</dbReference>
<keyword evidence="12" id="KW-1185">Reference proteome</keyword>
<gene>
    <name evidence="11" type="ORF">LIER_18052</name>
</gene>
<dbReference type="FunFam" id="3.30.40.10:FF:000442">
    <property type="entry name" value="RING-type E3 ubiquitin transferase"/>
    <property type="match status" value="1"/>
</dbReference>
<comment type="pathway">
    <text evidence="3">Protein modification; protein ubiquitination.</text>
</comment>
<dbReference type="GO" id="GO:0016567">
    <property type="term" value="P:protein ubiquitination"/>
    <property type="evidence" value="ECO:0007669"/>
    <property type="project" value="InterPro"/>
</dbReference>
<dbReference type="PROSITE" id="PS51698">
    <property type="entry name" value="U_BOX"/>
    <property type="match status" value="1"/>
</dbReference>
<proteinExistence type="predicted"/>
<evidence type="ECO:0000256" key="4">
    <source>
        <dbReference type="ARBA" id="ARBA00012483"/>
    </source>
</evidence>
<evidence type="ECO:0000256" key="7">
    <source>
        <dbReference type="ARBA" id="ARBA00022786"/>
    </source>
</evidence>
<sequence>MELTSVRCLTNSISRFIHLATCCTTNMPSQRDFRNVASCMKHLKPLLDNVLDNRIPADDTVCKECEELDTAINEAREFLEKWSPKMSKILCVLQIEQLLLAIQTTTLKITHTLHELSESVPSSLNFIFPQHHMQEFQNLELENVSKHIEEALACQSRGKIPHADHICAIMELFALKYELLNEHIAVEKERVKAENNNLKGDSDRLDSIINLISNIRDYMAKYGSSNGVKCMQIPSYFRCPLSLELMVDPVIVASGQTYDRASIQKWLDNGLIVCPQTRQGLLHTNLIPNYTVKALIINWCVENGIQLPTPCQPADFGQVSSKCSLQSNSPMMEVPSEVGKGCVKEQNGLLESKVEELNLQPAEEAVRVAHSSPEHSYCHSRTESTSSAVSSVDYVRGGSTDASRISSKHDSVSDISGEITSDSHNSVNKYLEYSPLSARQYQCSKEFSEVAVNGKHYISKDFSLHAGSSSDDLTTTSHVEEVVEALKGQSTELQSSAAAELRFLAKNNMDNRLIISHCGAITPLISLLYSDVKITQEHAVTALLNLSICEKIKAMIGDEGAIEPLIYVLRTGSSGARENAAAALFSLSLLEGYRIKIGRTGAVKALVDLLESGSVRGKKDAATALFNLSIYHENKARIIQAGAVKHLVDLLDPAKEMVDKAIAVLSNLSTISEGCLAIATEGGIPALVEIIETGSARGKENAASTLLQMCMNNPKYCRLILQEGAVPPLVSLTQSGTQRAKEKAQQLLSHFRNQREGSGGRGGKS</sequence>
<evidence type="ECO:0000256" key="1">
    <source>
        <dbReference type="ARBA" id="ARBA00000900"/>
    </source>
</evidence>
<dbReference type="GO" id="GO:0016874">
    <property type="term" value="F:ligase activity"/>
    <property type="evidence" value="ECO:0007669"/>
    <property type="project" value="UniProtKB-KW"/>
</dbReference>
<protein>
    <recommendedName>
        <fullName evidence="4">RING-type E3 ubiquitin transferase</fullName>
        <ecNumber evidence="4">2.3.2.27</ecNumber>
    </recommendedName>
</protein>
<dbReference type="InterPro" id="IPR016024">
    <property type="entry name" value="ARM-type_fold"/>
</dbReference>
<dbReference type="InterPro" id="IPR000225">
    <property type="entry name" value="Armadillo"/>
</dbReference>
<feature type="region of interest" description="Disordered" evidence="9">
    <location>
        <begin position="398"/>
        <end position="419"/>
    </location>
</feature>
<comment type="caution">
    <text evidence="11">The sequence shown here is derived from an EMBL/GenBank/DDBJ whole genome shotgun (WGS) entry which is preliminary data.</text>
</comment>
<dbReference type="PANTHER" id="PTHR23315:SF278">
    <property type="entry name" value="U-BOX DOMAIN-CONTAINING PROTEIN 3"/>
    <property type="match status" value="1"/>
</dbReference>
<evidence type="ECO:0000256" key="9">
    <source>
        <dbReference type="SAM" id="MobiDB-lite"/>
    </source>
</evidence>
<dbReference type="SMART" id="SM00504">
    <property type="entry name" value="Ubox"/>
    <property type="match status" value="1"/>
</dbReference>
<dbReference type="InterPro" id="IPR013083">
    <property type="entry name" value="Znf_RING/FYVE/PHD"/>
</dbReference>
<evidence type="ECO:0000256" key="5">
    <source>
        <dbReference type="ARBA" id="ARBA00022679"/>
    </source>
</evidence>